<reference evidence="6" key="1">
    <citation type="submission" date="2024-06" db="EMBL/GenBank/DDBJ databases">
        <title>Hwangdonia haimaensis gen. nov., sp. nov., a member of the family Flavobacteriaceae isolated from the haima cold seep.</title>
        <authorList>
            <person name="Li J."/>
        </authorList>
    </citation>
    <scope>NUCLEOTIDE SEQUENCE [LARGE SCALE GENOMIC DNA]</scope>
    <source>
        <strain evidence="6">SCSIO 19198</strain>
    </source>
</reference>
<evidence type="ECO:0000256" key="2">
    <source>
        <dbReference type="ARBA" id="ARBA00022670"/>
    </source>
</evidence>
<evidence type="ECO:0000256" key="3">
    <source>
        <dbReference type="ARBA" id="ARBA00022801"/>
    </source>
</evidence>
<dbReference type="AlphaFoldDB" id="A0AA97EMD6"/>
<keyword evidence="6" id="KW-1185">Reference proteome</keyword>
<dbReference type="PANTHER" id="PTHR20842:SF0">
    <property type="entry name" value="ALPHA-ASPARTYL DIPEPTIDASE"/>
    <property type="match status" value="1"/>
</dbReference>
<keyword evidence="4" id="KW-0720">Serine protease</keyword>
<protein>
    <submittedName>
        <fullName evidence="5">Type 1 glutamine amidotransferase-like domain-containing protein</fullName>
    </submittedName>
</protein>
<comment type="similarity">
    <text evidence="1">Belongs to the peptidase S51 family.</text>
</comment>
<evidence type="ECO:0000256" key="4">
    <source>
        <dbReference type="ARBA" id="ARBA00022825"/>
    </source>
</evidence>
<gene>
    <name evidence="5" type="ORF">RNZ46_02190</name>
</gene>
<keyword evidence="3" id="KW-0378">Hydrolase</keyword>
<dbReference type="InterPro" id="IPR029062">
    <property type="entry name" value="Class_I_gatase-like"/>
</dbReference>
<dbReference type="PANTHER" id="PTHR20842">
    <property type="entry name" value="PROTEASE S51 ALPHA-ASPARTYL DIPEPTIDASE"/>
    <property type="match status" value="1"/>
</dbReference>
<dbReference type="EMBL" id="CP136521">
    <property type="protein sequence ID" value="WOD44081.1"/>
    <property type="molecule type" value="Genomic_DNA"/>
</dbReference>
<dbReference type="Gene3D" id="3.40.50.880">
    <property type="match status" value="1"/>
</dbReference>
<dbReference type="Pfam" id="PF03575">
    <property type="entry name" value="Peptidase_S51"/>
    <property type="match status" value="1"/>
</dbReference>
<accession>A0AA97EMD6</accession>
<dbReference type="Proteomes" id="UP001302486">
    <property type="component" value="Chromosome"/>
</dbReference>
<keyword evidence="2" id="KW-0645">Protease</keyword>
<dbReference type="GO" id="GO:0006508">
    <property type="term" value="P:proteolysis"/>
    <property type="evidence" value="ECO:0007669"/>
    <property type="project" value="UniProtKB-KW"/>
</dbReference>
<organism evidence="5 6">
    <name type="scientific">Hwangdonia lutea</name>
    <dbReference type="NCBI Taxonomy" id="3075823"/>
    <lineage>
        <taxon>Bacteria</taxon>
        <taxon>Pseudomonadati</taxon>
        <taxon>Bacteroidota</taxon>
        <taxon>Flavobacteriia</taxon>
        <taxon>Flavobacteriales</taxon>
        <taxon>Flavobacteriaceae</taxon>
        <taxon>Hwangdonia</taxon>
    </lineage>
</organism>
<dbReference type="GO" id="GO:0008236">
    <property type="term" value="F:serine-type peptidase activity"/>
    <property type="evidence" value="ECO:0007669"/>
    <property type="project" value="UniProtKB-KW"/>
</dbReference>
<dbReference type="InterPro" id="IPR005320">
    <property type="entry name" value="Peptidase_S51"/>
</dbReference>
<dbReference type="KEGG" id="hws:RNZ46_02190"/>
<dbReference type="SUPFAM" id="SSF52317">
    <property type="entry name" value="Class I glutamine amidotransferase-like"/>
    <property type="match status" value="1"/>
</dbReference>
<evidence type="ECO:0000313" key="5">
    <source>
        <dbReference type="EMBL" id="WOD44081.1"/>
    </source>
</evidence>
<name>A0AA97EMD6_9FLAO</name>
<dbReference type="RefSeq" id="WP_316983756.1">
    <property type="nucleotide sequence ID" value="NZ_CP136521.1"/>
</dbReference>
<evidence type="ECO:0000256" key="1">
    <source>
        <dbReference type="ARBA" id="ARBA00006534"/>
    </source>
</evidence>
<proteinExistence type="inferred from homology"/>
<evidence type="ECO:0000313" key="6">
    <source>
        <dbReference type="Proteomes" id="UP001302486"/>
    </source>
</evidence>
<sequence length="209" mass="24236">MKYYLSSYKFGNCVDSLKQMLPKGARIAHINNARDSKTISKEIRNKHLKEEMVFMDSLGFISEHLDLKNYFYKKSQLRKKMDSFNGVWVCGGNAFVLRQAMKLSGFDNIFNELHFKKDFFYGGYSAGICVLSDSLKYIQSVDKPNDFPYKEINETIWDGLNVFSYGILPHYKSNHPESEAIGKAVNHCIDNKWLFKTLRDGEVMIHKTN</sequence>